<keyword evidence="1" id="KW-0472">Membrane</keyword>
<dbReference type="Proteomes" id="UP000035642">
    <property type="component" value="Unassembled WGS sequence"/>
</dbReference>
<feature type="transmembrane region" description="Helical" evidence="1">
    <location>
        <begin position="28"/>
        <end position="47"/>
    </location>
</feature>
<reference evidence="3" key="2">
    <citation type="submission" date="2017-02" db="UniProtKB">
        <authorList>
            <consortium name="WormBaseParasite"/>
        </authorList>
    </citation>
    <scope>IDENTIFICATION</scope>
</reference>
<keyword evidence="1" id="KW-0812">Transmembrane</keyword>
<reference evidence="2" key="1">
    <citation type="submission" date="2012-09" db="EMBL/GenBank/DDBJ databases">
        <authorList>
            <person name="Martin A.A."/>
        </authorList>
    </citation>
    <scope>NUCLEOTIDE SEQUENCE</scope>
</reference>
<protein>
    <submittedName>
        <fullName evidence="3">Uncharacterized protein</fullName>
    </submittedName>
</protein>
<evidence type="ECO:0000313" key="2">
    <source>
        <dbReference type="Proteomes" id="UP000035642"/>
    </source>
</evidence>
<proteinExistence type="predicted"/>
<accession>A0A0K0D8D9</accession>
<organism evidence="2 3">
    <name type="scientific">Angiostrongylus cantonensis</name>
    <name type="common">Rat lungworm</name>
    <dbReference type="NCBI Taxonomy" id="6313"/>
    <lineage>
        <taxon>Eukaryota</taxon>
        <taxon>Metazoa</taxon>
        <taxon>Ecdysozoa</taxon>
        <taxon>Nematoda</taxon>
        <taxon>Chromadorea</taxon>
        <taxon>Rhabditida</taxon>
        <taxon>Rhabditina</taxon>
        <taxon>Rhabditomorpha</taxon>
        <taxon>Strongyloidea</taxon>
        <taxon>Metastrongylidae</taxon>
        <taxon>Angiostrongylus</taxon>
    </lineage>
</organism>
<evidence type="ECO:0000313" key="3">
    <source>
        <dbReference type="WBParaSite" id="ACAC_0000633401-mRNA-1"/>
    </source>
</evidence>
<keyword evidence="2" id="KW-1185">Reference proteome</keyword>
<evidence type="ECO:0000256" key="1">
    <source>
        <dbReference type="SAM" id="Phobius"/>
    </source>
</evidence>
<sequence length="101" mass="11524">MSKPVTWEFGRVTSMAATARPRMSNCKFVAIIFPDGFLRLILLMLILDMARKRTEKEGSKNAADDVQEDERCIEAVHNGDPELDYRILSIPSLRIQEVNRS</sequence>
<dbReference type="AlphaFoldDB" id="A0A0K0D8D9"/>
<name>A0A0K0D8D9_ANGCA</name>
<keyword evidence="1" id="KW-1133">Transmembrane helix</keyword>
<dbReference type="WBParaSite" id="ACAC_0000633401-mRNA-1">
    <property type="protein sequence ID" value="ACAC_0000633401-mRNA-1"/>
    <property type="gene ID" value="ACAC_0000633401"/>
</dbReference>